<dbReference type="Gene3D" id="1.10.760.10">
    <property type="entry name" value="Cytochrome c-like domain"/>
    <property type="match status" value="1"/>
</dbReference>
<protein>
    <recommendedName>
        <fullName evidence="2">Cytochrome c domain-containing protein</fullName>
    </recommendedName>
</protein>
<dbReference type="InterPro" id="IPR036909">
    <property type="entry name" value="Cyt_c-like_dom_sf"/>
</dbReference>
<dbReference type="SUPFAM" id="SSF46626">
    <property type="entry name" value="Cytochrome c"/>
    <property type="match status" value="2"/>
</dbReference>
<organism evidence="1">
    <name type="scientific">marine metagenome</name>
    <dbReference type="NCBI Taxonomy" id="408172"/>
    <lineage>
        <taxon>unclassified sequences</taxon>
        <taxon>metagenomes</taxon>
        <taxon>ecological metagenomes</taxon>
    </lineage>
</organism>
<evidence type="ECO:0000313" key="1">
    <source>
        <dbReference type="EMBL" id="SVD52656.1"/>
    </source>
</evidence>
<accession>A0A382W1D8</accession>
<dbReference type="EMBL" id="UINC01156310">
    <property type="protein sequence ID" value="SVD52656.1"/>
    <property type="molecule type" value="Genomic_DNA"/>
</dbReference>
<evidence type="ECO:0008006" key="2">
    <source>
        <dbReference type="Google" id="ProtNLM"/>
    </source>
</evidence>
<sequence>MRAWLVVIALLAVVATALPSTPAAQRGQQPPESTTEDLLEGLRPAKGREVVLQNCVLCHSTAIILSSYMSRNRWDEVITWMQNEHDLWPLEAGDRALILDYLETTQGESAFDDDQLNPQSSPWAWPLYRPNPIWQ</sequence>
<dbReference type="GO" id="GO:0009055">
    <property type="term" value="F:electron transfer activity"/>
    <property type="evidence" value="ECO:0007669"/>
    <property type="project" value="InterPro"/>
</dbReference>
<dbReference type="GO" id="GO:0020037">
    <property type="term" value="F:heme binding"/>
    <property type="evidence" value="ECO:0007669"/>
    <property type="project" value="InterPro"/>
</dbReference>
<proteinExistence type="predicted"/>
<reference evidence="1" key="1">
    <citation type="submission" date="2018-05" db="EMBL/GenBank/DDBJ databases">
        <authorList>
            <person name="Lanie J.A."/>
            <person name="Ng W.-L."/>
            <person name="Kazmierczak K.M."/>
            <person name="Andrzejewski T.M."/>
            <person name="Davidsen T.M."/>
            <person name="Wayne K.J."/>
            <person name="Tettelin H."/>
            <person name="Glass J.I."/>
            <person name="Rusch D."/>
            <person name="Podicherti R."/>
            <person name="Tsui H.-C.T."/>
            <person name="Winkler M.E."/>
        </authorList>
    </citation>
    <scope>NUCLEOTIDE SEQUENCE</scope>
</reference>
<name>A0A382W1D8_9ZZZZ</name>
<gene>
    <name evidence="1" type="ORF">METZ01_LOCUS405510</name>
</gene>
<dbReference type="AlphaFoldDB" id="A0A382W1D8"/>